<organism evidence="1 2">
    <name type="scientific">Marinobacterium marinum</name>
    <dbReference type="NCBI Taxonomy" id="2756129"/>
    <lineage>
        <taxon>Bacteria</taxon>
        <taxon>Pseudomonadati</taxon>
        <taxon>Pseudomonadota</taxon>
        <taxon>Gammaproteobacteria</taxon>
        <taxon>Oceanospirillales</taxon>
        <taxon>Oceanospirillaceae</taxon>
        <taxon>Marinobacterium</taxon>
    </lineage>
</organism>
<keyword evidence="2" id="KW-1185">Reference proteome</keyword>
<reference evidence="1 2" key="1">
    <citation type="submission" date="2020-07" db="EMBL/GenBank/DDBJ databases">
        <title>Bacterium isolated from marien macroalgae.</title>
        <authorList>
            <person name="Zhu K."/>
            <person name="Lu D."/>
            <person name="Du Z."/>
        </authorList>
    </citation>
    <scope>NUCLEOTIDE SEQUENCE [LARGE SCALE GENOMIC DNA]</scope>
    <source>
        <strain evidence="1 2">3-1745</strain>
    </source>
</reference>
<dbReference type="EMBL" id="JACEMT010000030">
    <property type="protein sequence ID" value="MBA4500982.1"/>
    <property type="molecule type" value="Genomic_DNA"/>
</dbReference>
<sequence>MSTDSNKWILPFKGRNHSGAFEQNFVWRSGNVYVMDNHRAALWCWLQELDLKTPHSLFHIDQHTDTLQSRLDEWMKNLPDWASSLQDYLDHSYQSEFGGNCQRSCRV</sequence>
<dbReference type="Proteomes" id="UP000538931">
    <property type="component" value="Unassembled WGS sequence"/>
</dbReference>
<name>A0A7W2AB08_9GAMM</name>
<gene>
    <name evidence="1" type="ORF">H1S06_01190</name>
</gene>
<protein>
    <submittedName>
        <fullName evidence="1">UPF0489 family protein</fullName>
    </submittedName>
</protein>
<evidence type="ECO:0000313" key="2">
    <source>
        <dbReference type="Proteomes" id="UP000538931"/>
    </source>
</evidence>
<comment type="caution">
    <text evidence="1">The sequence shown here is derived from an EMBL/GenBank/DDBJ whole genome shotgun (WGS) entry which is preliminary data.</text>
</comment>
<dbReference type="Pfam" id="PF12640">
    <property type="entry name" value="UPF0489"/>
    <property type="match status" value="1"/>
</dbReference>
<proteinExistence type="predicted"/>
<evidence type="ECO:0000313" key="1">
    <source>
        <dbReference type="EMBL" id="MBA4500982.1"/>
    </source>
</evidence>
<dbReference type="InterPro" id="IPR024131">
    <property type="entry name" value="UPF0489"/>
</dbReference>
<accession>A0A7W2AB08</accession>
<dbReference type="AlphaFoldDB" id="A0A7W2AB08"/>